<keyword evidence="6 10" id="KW-1133">Transmembrane helix</keyword>
<dbReference type="Pfam" id="PF12352">
    <property type="entry name" value="V-SNARE_C"/>
    <property type="match status" value="1"/>
</dbReference>
<evidence type="ECO:0000256" key="6">
    <source>
        <dbReference type="ARBA" id="ARBA00022989"/>
    </source>
</evidence>
<dbReference type="InterPro" id="IPR023601">
    <property type="entry name" value="Golgi_SNAP_su1"/>
</dbReference>
<evidence type="ECO:0000256" key="5">
    <source>
        <dbReference type="ARBA" id="ARBA00022927"/>
    </source>
</evidence>
<dbReference type="GO" id="GO:0006888">
    <property type="term" value="P:endoplasmic reticulum to Golgi vesicle-mediated transport"/>
    <property type="evidence" value="ECO:0007669"/>
    <property type="project" value="InterPro"/>
</dbReference>
<keyword evidence="9" id="KW-0931">ER-Golgi transport</keyword>
<feature type="transmembrane region" description="Helical" evidence="10">
    <location>
        <begin position="219"/>
        <end position="237"/>
    </location>
</feature>
<dbReference type="EMBL" id="CP119951">
    <property type="protein sequence ID" value="WFC93854.1"/>
    <property type="molecule type" value="Genomic_DNA"/>
</dbReference>
<dbReference type="PANTHER" id="PTHR21094:SF2">
    <property type="entry name" value="GOLGI SNAP RECEPTOR COMPLEX MEMBER 1"/>
    <property type="match status" value="1"/>
</dbReference>
<evidence type="ECO:0000256" key="10">
    <source>
        <dbReference type="SAM" id="Phobius"/>
    </source>
</evidence>
<dbReference type="GO" id="GO:0005797">
    <property type="term" value="C:Golgi medial cisterna"/>
    <property type="evidence" value="ECO:0007669"/>
    <property type="project" value="TreeGrafter"/>
</dbReference>
<evidence type="ECO:0000256" key="7">
    <source>
        <dbReference type="ARBA" id="ARBA00023034"/>
    </source>
</evidence>
<keyword evidence="12" id="KW-1185">Reference proteome</keyword>
<dbReference type="GO" id="GO:0048219">
    <property type="term" value="P:inter-Golgi cisterna vesicle-mediated transport"/>
    <property type="evidence" value="ECO:0007669"/>
    <property type="project" value="TreeGrafter"/>
</dbReference>
<proteinExistence type="inferred from homology"/>
<evidence type="ECO:0000256" key="3">
    <source>
        <dbReference type="ARBA" id="ARBA00022448"/>
    </source>
</evidence>
<keyword evidence="5 9" id="KW-0653">Protein transport</keyword>
<keyword evidence="7 9" id="KW-0333">Golgi apparatus</keyword>
<dbReference type="GO" id="GO:0005801">
    <property type="term" value="C:cis-Golgi network"/>
    <property type="evidence" value="ECO:0007669"/>
    <property type="project" value="InterPro"/>
</dbReference>
<keyword evidence="4 10" id="KW-0812">Transmembrane</keyword>
<comment type="subunit">
    <text evidence="9">Component of several multiprotein Golgi SNARE complexes.</text>
</comment>
<evidence type="ECO:0000256" key="9">
    <source>
        <dbReference type="PIRNR" id="PIRNR027109"/>
    </source>
</evidence>
<reference evidence="11" key="1">
    <citation type="submission" date="2023-03" db="EMBL/GenBank/DDBJ databases">
        <title>Mating type loci evolution in Malassezia.</title>
        <authorList>
            <person name="Coelho M.A."/>
        </authorList>
    </citation>
    <scope>NUCLEOTIDE SEQUENCE</scope>
    <source>
        <strain evidence="11">CBS 14135</strain>
    </source>
</reference>
<accession>A0AAF0IMA5</accession>
<dbReference type="AlphaFoldDB" id="A0AAF0IMA5"/>
<protein>
    <recommendedName>
        <fullName evidence="9">Golgi SNAP receptor complex member 1</fullName>
    </recommendedName>
</protein>
<dbReference type="GO" id="GO:0005484">
    <property type="term" value="F:SNAP receptor activity"/>
    <property type="evidence" value="ECO:0007669"/>
    <property type="project" value="TreeGrafter"/>
</dbReference>
<dbReference type="GO" id="GO:0006906">
    <property type="term" value="P:vesicle fusion"/>
    <property type="evidence" value="ECO:0007669"/>
    <property type="project" value="TreeGrafter"/>
</dbReference>
<comment type="subcellular location">
    <subcellularLocation>
        <location evidence="1">Golgi apparatus membrane</location>
        <topology evidence="1">Single-pass type IV membrane protein</topology>
    </subcellularLocation>
</comment>
<dbReference type="GO" id="GO:0000139">
    <property type="term" value="C:Golgi membrane"/>
    <property type="evidence" value="ECO:0007669"/>
    <property type="project" value="UniProtKB-SubCell"/>
</dbReference>
<evidence type="ECO:0000256" key="2">
    <source>
        <dbReference type="ARBA" id="ARBA00008473"/>
    </source>
</evidence>
<evidence type="ECO:0000313" key="12">
    <source>
        <dbReference type="Proteomes" id="UP001216638"/>
    </source>
</evidence>
<dbReference type="GO" id="GO:0031201">
    <property type="term" value="C:SNARE complex"/>
    <property type="evidence" value="ECO:0007669"/>
    <property type="project" value="TreeGrafter"/>
</dbReference>
<comment type="function">
    <text evidence="9">Involved in transport from the ER to the Golgi apparatus as well as in intra-Golgi transport. It belongs to a super-family of proteins called t-SNAREs or soluble NSF (N-ethylmaleimide-sensitive factor) attachment protein receptor.</text>
</comment>
<keyword evidence="8 9" id="KW-0472">Membrane</keyword>
<dbReference type="GO" id="GO:0015031">
    <property type="term" value="P:protein transport"/>
    <property type="evidence" value="ECO:0007669"/>
    <property type="project" value="UniProtKB-KW"/>
</dbReference>
<name>A0AAF0IMA5_9BASI</name>
<evidence type="ECO:0000256" key="8">
    <source>
        <dbReference type="ARBA" id="ARBA00023136"/>
    </source>
</evidence>
<organism evidence="11 12">
    <name type="scientific">Malassezia brasiliensis</name>
    <dbReference type="NCBI Taxonomy" id="1821822"/>
    <lineage>
        <taxon>Eukaryota</taxon>
        <taxon>Fungi</taxon>
        <taxon>Dikarya</taxon>
        <taxon>Basidiomycota</taxon>
        <taxon>Ustilaginomycotina</taxon>
        <taxon>Malasseziomycetes</taxon>
        <taxon>Malasseziales</taxon>
        <taxon>Malasseziaceae</taxon>
        <taxon>Malassezia</taxon>
    </lineage>
</organism>
<evidence type="ECO:0000256" key="1">
    <source>
        <dbReference type="ARBA" id="ARBA00004409"/>
    </source>
</evidence>
<comment type="similarity">
    <text evidence="2 9">Belongs to the GOSR1 family.</text>
</comment>
<evidence type="ECO:0000256" key="4">
    <source>
        <dbReference type="ARBA" id="ARBA00022692"/>
    </source>
</evidence>
<evidence type="ECO:0000313" key="11">
    <source>
        <dbReference type="EMBL" id="WFC93854.1"/>
    </source>
</evidence>
<dbReference type="PANTHER" id="PTHR21094">
    <property type="entry name" value="GOS-28 SNARE- RELATED"/>
    <property type="match status" value="1"/>
</dbReference>
<sequence length="239" mass="26744">MSWDAQARRVRQAQQRLDAKLSAYAQLATEVAVSASPFSTSPAVAVDMSSGTSSTTPDPASLEAEIQALLAQYAEAQAELSTFLNDPALPPTQTQLHTIQRHRELLIELERDFFRTKTHLQHTVSRQQLLGHVKEDINAYRAEHTSETQAYLNERERLDRSQRMMDDTLDQAFATQDAFRAQRAQLQQTLQRITHAAAQIPGLNGILTLISRRRRRDTVIIAVLIGVCVFVLLTVGTRG</sequence>
<keyword evidence="3 9" id="KW-0813">Transport</keyword>
<gene>
    <name evidence="11" type="primary">GOS1</name>
    <name evidence="11" type="ORF">MBRA1_000479</name>
</gene>
<dbReference type="Proteomes" id="UP001216638">
    <property type="component" value="Chromosome 1"/>
</dbReference>
<dbReference type="PIRSF" id="PIRSF027109">
    <property type="entry name" value="Golgi_SNARE"/>
    <property type="match status" value="1"/>
</dbReference>